<dbReference type="PANTHER" id="PTHR14969">
    <property type="entry name" value="SPHINGOSINE-1-PHOSPHATE PHOSPHOHYDROLASE"/>
    <property type="match status" value="1"/>
</dbReference>
<evidence type="ECO:0000313" key="9">
    <source>
        <dbReference type="EMBL" id="CCG00106.1"/>
    </source>
</evidence>
<reference evidence="9" key="2">
    <citation type="submission" date="2012-02" db="EMBL/GenBank/DDBJ databases">
        <authorList>
            <person name="Genoscope - CEA"/>
        </authorList>
    </citation>
    <scope>NUCLEOTIDE SEQUENCE</scope>
</reference>
<feature type="domain" description="Phosphatidic acid phosphatase type 2/haloperoxidase" evidence="8">
    <location>
        <begin position="59"/>
        <end position="182"/>
    </location>
</feature>
<keyword evidence="4" id="KW-0378">Hydrolase</keyword>
<keyword evidence="2" id="KW-1003">Cell membrane</keyword>
<evidence type="ECO:0000256" key="2">
    <source>
        <dbReference type="ARBA" id="ARBA00022475"/>
    </source>
</evidence>
<gene>
    <name evidence="9" type="ORF">VIS_S3CIB80027</name>
</gene>
<dbReference type="AlphaFoldDB" id="H6RGE5"/>
<reference evidence="9" key="1">
    <citation type="journal article" date="2012" name="Environ. Microbiol.">
        <title>Genomic content of uncultured Bacteroidetes from contrasting oceanic provinces in the North Atlantic Ocean.</title>
        <authorList>
            <person name="Gomez-Pereira P.R."/>
            <person name="Schuler M."/>
            <person name="Fuchs B.M."/>
            <person name="Bennke C."/>
            <person name="Teeling H."/>
            <person name="Waldmann J."/>
            <person name="Richter M."/>
            <person name="Barbe V."/>
            <person name="Bataille E."/>
            <person name="Glockner F.O."/>
            <person name="Amann R."/>
        </authorList>
    </citation>
    <scope>NUCLEOTIDE SEQUENCE</scope>
</reference>
<evidence type="ECO:0000256" key="3">
    <source>
        <dbReference type="ARBA" id="ARBA00022692"/>
    </source>
</evidence>
<dbReference type="EMBL" id="FO117598">
    <property type="protein sequence ID" value="CCG00106.1"/>
    <property type="molecule type" value="Genomic_DNA"/>
</dbReference>
<dbReference type="GO" id="GO:0016787">
    <property type="term" value="F:hydrolase activity"/>
    <property type="evidence" value="ECO:0007669"/>
    <property type="project" value="UniProtKB-KW"/>
</dbReference>
<dbReference type="Pfam" id="PF01569">
    <property type="entry name" value="PAP2"/>
    <property type="match status" value="1"/>
</dbReference>
<dbReference type="GO" id="GO:0005886">
    <property type="term" value="C:plasma membrane"/>
    <property type="evidence" value="ECO:0007669"/>
    <property type="project" value="UniProtKB-SubCell"/>
</dbReference>
<evidence type="ECO:0000256" key="4">
    <source>
        <dbReference type="ARBA" id="ARBA00022801"/>
    </source>
</evidence>
<name>H6RGE5_9BACT</name>
<evidence type="ECO:0000259" key="8">
    <source>
        <dbReference type="SMART" id="SM00014"/>
    </source>
</evidence>
<dbReference type="Gene3D" id="1.20.144.10">
    <property type="entry name" value="Phosphatidic acid phosphatase type 2/haloperoxidase"/>
    <property type="match status" value="1"/>
</dbReference>
<protein>
    <submittedName>
        <fullName evidence="9">Phosphoesterase PA-phosphatase-like protein</fullName>
    </submittedName>
</protein>
<evidence type="ECO:0000256" key="1">
    <source>
        <dbReference type="ARBA" id="ARBA00004651"/>
    </source>
</evidence>
<evidence type="ECO:0000256" key="5">
    <source>
        <dbReference type="ARBA" id="ARBA00022989"/>
    </source>
</evidence>
<evidence type="ECO:0000256" key="6">
    <source>
        <dbReference type="ARBA" id="ARBA00023136"/>
    </source>
</evidence>
<evidence type="ECO:0000256" key="7">
    <source>
        <dbReference type="SAM" id="Phobius"/>
    </source>
</evidence>
<dbReference type="PANTHER" id="PTHR14969:SF62">
    <property type="entry name" value="DECAPRENYLPHOSPHORYL-5-PHOSPHORIBOSE PHOSPHATASE RV3807C-RELATED"/>
    <property type="match status" value="1"/>
</dbReference>
<dbReference type="SUPFAM" id="SSF48317">
    <property type="entry name" value="Acid phosphatase/Vanadium-dependent haloperoxidase"/>
    <property type="match status" value="1"/>
</dbReference>
<feature type="transmembrane region" description="Helical" evidence="7">
    <location>
        <begin position="55"/>
        <end position="78"/>
    </location>
</feature>
<keyword evidence="3 7" id="KW-0812">Transmembrane</keyword>
<dbReference type="SMART" id="SM00014">
    <property type="entry name" value="acidPPc"/>
    <property type="match status" value="1"/>
</dbReference>
<sequence>METLEAWDRAIVLMVNGWNSPGLDHFMWIVSGKLTWFPIWLLFIYLAYRKLETKPFIAFLVCAIVSIGIADFTAAQILKEGIQRYRPSHNLLLTDQLHFYQITAKDFYKGGQYGFVSNHAANFFAICSWVAVLFWNFKRWFVYIMLFSAVLVGFSRIYLGVHYLSDVVAGGLWGMMISYLIYRFVYLKWIARYS</sequence>
<proteinExistence type="predicted"/>
<keyword evidence="5 7" id="KW-1133">Transmembrane helix</keyword>
<accession>H6RGE5</accession>
<feature type="transmembrane region" description="Helical" evidence="7">
    <location>
        <begin position="115"/>
        <end position="135"/>
    </location>
</feature>
<feature type="transmembrane region" description="Helical" evidence="7">
    <location>
        <begin position="26"/>
        <end position="48"/>
    </location>
</feature>
<dbReference type="InterPro" id="IPR036938">
    <property type="entry name" value="PAP2/HPO_sf"/>
</dbReference>
<dbReference type="InterPro" id="IPR000326">
    <property type="entry name" value="PAP2/HPO"/>
</dbReference>
<feature type="transmembrane region" description="Helical" evidence="7">
    <location>
        <begin position="140"/>
        <end position="161"/>
    </location>
</feature>
<organism evidence="9">
    <name type="scientific">uncultured Flavobacteriia bacterium</name>
    <dbReference type="NCBI Taxonomy" id="212695"/>
    <lineage>
        <taxon>Bacteria</taxon>
        <taxon>Pseudomonadati</taxon>
        <taxon>Bacteroidota</taxon>
        <taxon>Flavobacteriia</taxon>
        <taxon>environmental samples</taxon>
    </lineage>
</organism>
<keyword evidence="6 7" id="KW-0472">Membrane</keyword>
<comment type="subcellular location">
    <subcellularLocation>
        <location evidence="1">Cell membrane</location>
        <topology evidence="1">Multi-pass membrane protein</topology>
    </subcellularLocation>
</comment>
<feature type="transmembrane region" description="Helical" evidence="7">
    <location>
        <begin position="167"/>
        <end position="186"/>
    </location>
</feature>